<dbReference type="PANTHER" id="PTHR32063">
    <property type="match status" value="1"/>
</dbReference>
<accession>A0A3P3U1J1</accession>
<feature type="transmembrane region" description="Helical" evidence="2">
    <location>
        <begin position="356"/>
        <end position="376"/>
    </location>
</feature>
<dbReference type="InterPro" id="IPR001036">
    <property type="entry name" value="Acrflvin-R"/>
</dbReference>
<organism evidence="3 4">
    <name type="scientific">Paenibacillus oralis</name>
    <dbReference type="NCBI Taxonomy" id="2490856"/>
    <lineage>
        <taxon>Bacteria</taxon>
        <taxon>Bacillati</taxon>
        <taxon>Bacillota</taxon>
        <taxon>Bacilli</taxon>
        <taxon>Bacillales</taxon>
        <taxon>Paenibacillaceae</taxon>
        <taxon>Paenibacillus</taxon>
    </lineage>
</organism>
<dbReference type="Gene3D" id="3.30.2090.10">
    <property type="entry name" value="Multidrug efflux transporter AcrB TolC docking domain, DN and DC subdomains"/>
    <property type="match status" value="2"/>
</dbReference>
<dbReference type="PANTHER" id="PTHR32063:SF24">
    <property type="entry name" value="CATION EFFLUX SYSTEM (ACRB_ACRD_ACRF FAMILY)"/>
    <property type="match status" value="1"/>
</dbReference>
<evidence type="ECO:0000313" key="3">
    <source>
        <dbReference type="EMBL" id="RRJ63499.1"/>
    </source>
</evidence>
<comment type="caution">
    <text evidence="3">The sequence shown here is derived from an EMBL/GenBank/DDBJ whole genome shotgun (WGS) entry which is preliminary data.</text>
</comment>
<dbReference type="Gene3D" id="3.30.70.1430">
    <property type="entry name" value="Multidrug efflux transporter AcrB pore domain"/>
    <property type="match status" value="2"/>
</dbReference>
<feature type="transmembrane region" description="Helical" evidence="2">
    <location>
        <begin position="888"/>
        <end position="907"/>
    </location>
</feature>
<feature type="transmembrane region" description="Helical" evidence="2">
    <location>
        <begin position="913"/>
        <end position="935"/>
    </location>
</feature>
<dbReference type="RefSeq" id="WP_128631335.1">
    <property type="nucleotide sequence ID" value="NZ_RRCN01000001.1"/>
</dbReference>
<gene>
    <name evidence="3" type="ORF">EHV15_11605</name>
</gene>
<feature type="transmembrane region" description="Helical" evidence="2">
    <location>
        <begin position="862"/>
        <end position="881"/>
    </location>
</feature>
<dbReference type="Gene3D" id="3.30.70.1320">
    <property type="entry name" value="Multidrug efflux transporter AcrB pore domain like"/>
    <property type="match status" value="1"/>
</dbReference>
<keyword evidence="4" id="KW-1185">Reference proteome</keyword>
<dbReference type="PRINTS" id="PR00702">
    <property type="entry name" value="ACRIFLAVINRP"/>
</dbReference>
<reference evidence="3 4" key="1">
    <citation type="submission" date="2018-11" db="EMBL/GenBank/DDBJ databases">
        <title>Genome sequencing of Paenibacillus sp. KCOM 3021 (= ChDC PVNT-B20).</title>
        <authorList>
            <person name="Kook J.-K."/>
            <person name="Park S.-N."/>
            <person name="Lim Y.K."/>
        </authorList>
    </citation>
    <scope>NUCLEOTIDE SEQUENCE [LARGE SCALE GENOMIC DNA]</scope>
    <source>
        <strain evidence="3 4">KCOM 3021</strain>
    </source>
</reference>
<evidence type="ECO:0000256" key="2">
    <source>
        <dbReference type="SAM" id="Phobius"/>
    </source>
</evidence>
<feature type="transmembrane region" description="Helical" evidence="2">
    <location>
        <begin position="529"/>
        <end position="548"/>
    </location>
</feature>
<feature type="transmembrane region" description="Helical" evidence="2">
    <location>
        <begin position="330"/>
        <end position="349"/>
    </location>
</feature>
<sequence length="1049" mass="114062">MINFLVKKRKITLLFFIMLILVGVYSFTGLARQEMPDAVVKTALVTTVYPGATPEKVEQSVTKVLEQAIKKVDSVENIISTSGSGYSSITVEAYADADAEAAWDELRKNVQDAAADLPDDAMQPVVNDNLTASFVGSYVVYADTREELYALNDTMIGWRDQIQTVKGVAGVEIQGIPDREVAVQIDTQKLQQYGIPWEMVVQSVQKMNERVPLGDLSYDNRNYQLLVKSLDDVKKLNDVQITTTQNGFPVYLKDIGEAKLTYSDPEYLPYYNGKPAILVNVNAQTGSDVPSMDKVISEKLSDLAEGLPKNVTFKTAFAQLEVVNKMFNELTREMLIAIVAVIIVCMLGLNMLTAAFVALAIPISIALGLVALPLTGVTLNEITIVGLIIVLGILVDDAVVVNDNIERRLSELGENPSDASVKGANEVSVSILTATLSTIFAFMPLLFLTGDIGSFIKPLPIVISASMLASMLMSLTIIPIFREWHEKRRVHRQVKKGGVKPPGLLGKQIQAATRWYSGTIIPKVLKRPLLTALTGLLIGTASFGFALLTPIDLFPQAEDPQVNINVEMPVGTSFKQTDRVVSSVAEWVRKQPEAELVSYGSGGKAPAIYSDITNVVAASPTVGQIAVVGKEGKYNWDKTVQSWQEKLKKQYPGATITTNIPRLGIPVGAAVSVRISGEDLDELQTLSQQVKEKIAQVDGTSGIKDNFGNQSYTLEFAINEEAMKQHQVNYQTLTQTLRLMGDGLDIGDFDTGKQIIDVNLYMKNKDSNPSDLFQQINVTNDQGVQVPLSQLAELKPSFSIQKIQHYNLVRTVTVEADATGGKTATELNTEISALLGGMHFPEGYTWTLGGETSDQAEIFADLGSLFIIVIFLILLLITVQFYSLSTPVIIMTTVYLAAAGGIIGIFISGSSIGFMSIMGIISLAGIVVRNGIVLIEFIEDARREGVGLTEAIIGATSARFRPIILTSLTAIIGLLPLAITGSVLFRPMAYTIIFGLMFSTLLTLIVVPSLYMVVALYKEKRQERKANRDAGPSEPSGHLPEGPNSPLSM</sequence>
<feature type="transmembrane region" description="Helical" evidence="2">
    <location>
        <begin position="991"/>
        <end position="1017"/>
    </location>
</feature>
<dbReference type="InterPro" id="IPR027463">
    <property type="entry name" value="AcrB_DN_DC_subdom"/>
</dbReference>
<dbReference type="SUPFAM" id="SSF82693">
    <property type="entry name" value="Multidrug efflux transporter AcrB pore domain, PN1, PN2, PC1 and PC2 subdomains"/>
    <property type="match status" value="2"/>
</dbReference>
<evidence type="ECO:0000256" key="1">
    <source>
        <dbReference type="SAM" id="MobiDB-lite"/>
    </source>
</evidence>
<dbReference type="EMBL" id="RRCN01000001">
    <property type="protein sequence ID" value="RRJ63499.1"/>
    <property type="molecule type" value="Genomic_DNA"/>
</dbReference>
<dbReference type="Pfam" id="PF00873">
    <property type="entry name" value="ACR_tran"/>
    <property type="match status" value="1"/>
</dbReference>
<protein>
    <submittedName>
        <fullName evidence="3">Efflux RND transporter permease subunit</fullName>
    </submittedName>
</protein>
<proteinExistence type="predicted"/>
<dbReference type="AlphaFoldDB" id="A0A3P3U1J1"/>
<feature type="transmembrane region" description="Helical" evidence="2">
    <location>
        <begin position="427"/>
        <end position="447"/>
    </location>
</feature>
<keyword evidence="2" id="KW-1133">Transmembrane helix</keyword>
<dbReference type="SUPFAM" id="SSF82866">
    <property type="entry name" value="Multidrug efflux transporter AcrB transmembrane domain"/>
    <property type="match status" value="2"/>
</dbReference>
<feature type="transmembrane region" description="Helical" evidence="2">
    <location>
        <begin position="459"/>
        <end position="481"/>
    </location>
</feature>
<name>A0A3P3U1J1_9BACL</name>
<feature type="transmembrane region" description="Helical" evidence="2">
    <location>
        <begin position="382"/>
        <end position="401"/>
    </location>
</feature>
<evidence type="ECO:0000313" key="4">
    <source>
        <dbReference type="Proteomes" id="UP000267017"/>
    </source>
</evidence>
<dbReference type="OrthoDB" id="9757876at2"/>
<keyword evidence="2" id="KW-0812">Transmembrane</keyword>
<dbReference type="GO" id="GO:0005886">
    <property type="term" value="C:plasma membrane"/>
    <property type="evidence" value="ECO:0007669"/>
    <property type="project" value="TreeGrafter"/>
</dbReference>
<dbReference type="Proteomes" id="UP000267017">
    <property type="component" value="Unassembled WGS sequence"/>
</dbReference>
<dbReference type="SUPFAM" id="SSF82714">
    <property type="entry name" value="Multidrug efflux transporter AcrB TolC docking domain, DN and DC subdomains"/>
    <property type="match status" value="2"/>
</dbReference>
<keyword evidence="2" id="KW-0472">Membrane</keyword>
<dbReference type="Gene3D" id="3.30.70.1440">
    <property type="entry name" value="Multidrug efflux transporter AcrB pore domain"/>
    <property type="match status" value="1"/>
</dbReference>
<feature type="region of interest" description="Disordered" evidence="1">
    <location>
        <begin position="1022"/>
        <end position="1049"/>
    </location>
</feature>
<feature type="transmembrane region" description="Helical" evidence="2">
    <location>
        <begin position="963"/>
        <end position="985"/>
    </location>
</feature>
<dbReference type="GO" id="GO:0042910">
    <property type="term" value="F:xenobiotic transmembrane transporter activity"/>
    <property type="evidence" value="ECO:0007669"/>
    <property type="project" value="TreeGrafter"/>
</dbReference>
<dbReference type="Gene3D" id="1.20.1640.10">
    <property type="entry name" value="Multidrug efflux transporter AcrB transmembrane domain"/>
    <property type="match status" value="2"/>
</dbReference>